<evidence type="ECO:0000256" key="2">
    <source>
        <dbReference type="ARBA" id="ARBA00022801"/>
    </source>
</evidence>
<dbReference type="AlphaFoldDB" id="A0A0E9LXG5"/>
<dbReference type="PROSITE" id="PS51192">
    <property type="entry name" value="HELICASE_ATP_BIND_1"/>
    <property type="match status" value="1"/>
</dbReference>
<evidence type="ECO:0000259" key="6">
    <source>
        <dbReference type="PROSITE" id="PS51192"/>
    </source>
</evidence>
<dbReference type="SMART" id="SM00490">
    <property type="entry name" value="HELICc"/>
    <property type="match status" value="1"/>
</dbReference>
<keyword evidence="5" id="KW-0472">Membrane</keyword>
<evidence type="ECO:0000313" key="8">
    <source>
        <dbReference type="EMBL" id="GAO29929.1"/>
    </source>
</evidence>
<dbReference type="GO" id="GO:0016787">
    <property type="term" value="F:hydrolase activity"/>
    <property type="evidence" value="ECO:0007669"/>
    <property type="project" value="UniProtKB-KW"/>
</dbReference>
<dbReference type="PANTHER" id="PTHR11274:SF0">
    <property type="entry name" value="GENERAL TRANSCRIPTION AND DNA REPAIR FACTOR IIH HELICASE SUBUNIT XPB"/>
    <property type="match status" value="1"/>
</dbReference>
<dbReference type="Proteomes" id="UP000032900">
    <property type="component" value="Unassembled WGS sequence"/>
</dbReference>
<keyword evidence="4" id="KW-0067">ATP-binding</keyword>
<dbReference type="GO" id="GO:0004386">
    <property type="term" value="F:helicase activity"/>
    <property type="evidence" value="ECO:0007669"/>
    <property type="project" value="UniProtKB-KW"/>
</dbReference>
<dbReference type="InterPro" id="IPR050615">
    <property type="entry name" value="ATP-dep_DNA_Helicase"/>
</dbReference>
<sequence>MLKDCDWSIERDYKTGSENEPLQFYLDGLANSNEFNMLLGYFSSSAINLLSVGFATFISKGGKMKMVINHLLSANDKEAIRRVEDNPNEIKVFDLTDVVSLGRVLDEYDTHFFECLAYLIAEKRIEIKVIKPKNGKGIAHYKSGVFSDGQDSVGYKASCNFTYYGLSENIEELEAFLSWENGRSNKLIKRQLKLIDDYFTEKDEDVDYVSVSEIEVVLKDRFGKKDINELLVQEEQLLRKKQSLILNPKLKKTITKLFSEIEIFRKTPKFPYAQGARPYQIEAYNYWVNNNYQGVFAMATGTGKTITSLNCLLEEYRNTNSYYAIILVPSKALLEQWIEEVSQFNFSNIMVIGGGYDGMQLLPNFVSNFKAGLRKDVIVIATYASFSSEKFLKYFRKVQNDFTLIADEAHNMGASQIKEVMSQLTVPKRIGLSATPKRKYDPEGTDAICDFFNDKPPFCYNFGMKRAMKEGRLTDYYYYPRIVHLDEDEKEEYVELSNTLLKFFDFEQGKFKDSPIVEKLLLRRKTIIHQARKKIPAYKEILRELDQKDKLRYVFTYVPVGSSREEQNNNEDIANKFVYQYLKAAQEVKPNLRASTYTSETDDRKSKIRGFSEGKIDMLLAMKMLDEGVDIPRTEVGIFASSTGNPREYIQRRGRLLRNHVDKKFAYVYDMIVAPIASHDNDNLYRIERNMVKNEMIRVAYFACLSMNFYDSRKILQDICDRYELDLDIIINELEND</sequence>
<gene>
    <name evidence="8" type="ORF">JCM15548_12164</name>
</gene>
<dbReference type="SMART" id="SM00487">
    <property type="entry name" value="DEXDc"/>
    <property type="match status" value="1"/>
</dbReference>
<feature type="transmembrane region" description="Helical" evidence="5">
    <location>
        <begin position="38"/>
        <end position="58"/>
    </location>
</feature>
<evidence type="ECO:0000256" key="3">
    <source>
        <dbReference type="ARBA" id="ARBA00022806"/>
    </source>
</evidence>
<feature type="domain" description="Helicase C-terminal" evidence="7">
    <location>
        <begin position="537"/>
        <end position="713"/>
    </location>
</feature>
<accession>A0A0E9LXG5</accession>
<name>A0A0E9LXG5_9BACT</name>
<dbReference type="PANTHER" id="PTHR11274">
    <property type="entry name" value="RAD25/XP-B DNA REPAIR HELICASE"/>
    <property type="match status" value="1"/>
</dbReference>
<keyword evidence="9" id="KW-1185">Reference proteome</keyword>
<dbReference type="GO" id="GO:0005524">
    <property type="term" value="F:ATP binding"/>
    <property type="evidence" value="ECO:0007669"/>
    <property type="project" value="UniProtKB-KW"/>
</dbReference>
<proteinExistence type="predicted"/>
<organism evidence="8 9">
    <name type="scientific">Geofilum rubicundum JCM 15548</name>
    <dbReference type="NCBI Taxonomy" id="1236989"/>
    <lineage>
        <taxon>Bacteria</taxon>
        <taxon>Pseudomonadati</taxon>
        <taxon>Bacteroidota</taxon>
        <taxon>Bacteroidia</taxon>
        <taxon>Marinilabiliales</taxon>
        <taxon>Marinilabiliaceae</taxon>
        <taxon>Geofilum</taxon>
    </lineage>
</organism>
<feature type="domain" description="Helicase ATP-binding" evidence="6">
    <location>
        <begin position="285"/>
        <end position="454"/>
    </location>
</feature>
<dbReference type="InterPro" id="IPR027417">
    <property type="entry name" value="P-loop_NTPase"/>
</dbReference>
<dbReference type="Pfam" id="PF04851">
    <property type="entry name" value="ResIII"/>
    <property type="match status" value="1"/>
</dbReference>
<dbReference type="Gene3D" id="3.40.50.300">
    <property type="entry name" value="P-loop containing nucleotide triphosphate hydrolases"/>
    <property type="match status" value="2"/>
</dbReference>
<dbReference type="InterPro" id="IPR006935">
    <property type="entry name" value="Helicase/UvrB_N"/>
</dbReference>
<dbReference type="GO" id="GO:0003677">
    <property type="term" value="F:DNA binding"/>
    <property type="evidence" value="ECO:0007669"/>
    <property type="project" value="InterPro"/>
</dbReference>
<evidence type="ECO:0000256" key="1">
    <source>
        <dbReference type="ARBA" id="ARBA00022741"/>
    </source>
</evidence>
<keyword evidence="1" id="KW-0547">Nucleotide-binding</keyword>
<dbReference type="OrthoDB" id="9759819at2"/>
<dbReference type="Pfam" id="PF00271">
    <property type="entry name" value="Helicase_C"/>
    <property type="match status" value="1"/>
</dbReference>
<keyword evidence="5" id="KW-1133">Transmembrane helix</keyword>
<comment type="caution">
    <text evidence="8">The sequence shown here is derived from an EMBL/GenBank/DDBJ whole genome shotgun (WGS) entry which is preliminary data.</text>
</comment>
<dbReference type="InterPro" id="IPR001650">
    <property type="entry name" value="Helicase_C-like"/>
</dbReference>
<evidence type="ECO:0000313" key="9">
    <source>
        <dbReference type="Proteomes" id="UP000032900"/>
    </source>
</evidence>
<dbReference type="SUPFAM" id="SSF52540">
    <property type="entry name" value="P-loop containing nucleoside triphosphate hydrolases"/>
    <property type="match status" value="1"/>
</dbReference>
<dbReference type="EMBL" id="BAZW01000015">
    <property type="protein sequence ID" value="GAO29929.1"/>
    <property type="molecule type" value="Genomic_DNA"/>
</dbReference>
<keyword evidence="2" id="KW-0378">Hydrolase</keyword>
<dbReference type="PROSITE" id="PS51194">
    <property type="entry name" value="HELICASE_CTER"/>
    <property type="match status" value="1"/>
</dbReference>
<keyword evidence="5" id="KW-0812">Transmembrane</keyword>
<protein>
    <submittedName>
        <fullName evidence="8">DNA-repair protein</fullName>
    </submittedName>
</protein>
<evidence type="ECO:0000259" key="7">
    <source>
        <dbReference type="PROSITE" id="PS51194"/>
    </source>
</evidence>
<dbReference type="InterPro" id="IPR014001">
    <property type="entry name" value="Helicase_ATP-bd"/>
</dbReference>
<evidence type="ECO:0000256" key="4">
    <source>
        <dbReference type="ARBA" id="ARBA00022840"/>
    </source>
</evidence>
<evidence type="ECO:0000256" key="5">
    <source>
        <dbReference type="SAM" id="Phobius"/>
    </source>
</evidence>
<reference evidence="8 9" key="1">
    <citation type="journal article" date="2015" name="Microbes Environ.">
        <title>Distribution and evolution of nitrogen fixation genes in the phylum bacteroidetes.</title>
        <authorList>
            <person name="Inoue J."/>
            <person name="Oshima K."/>
            <person name="Suda W."/>
            <person name="Sakamoto M."/>
            <person name="Iino T."/>
            <person name="Noda S."/>
            <person name="Hongoh Y."/>
            <person name="Hattori M."/>
            <person name="Ohkuma M."/>
        </authorList>
    </citation>
    <scope>NUCLEOTIDE SEQUENCE [LARGE SCALE GENOMIC DNA]</scope>
    <source>
        <strain evidence="8">JCM 15548</strain>
    </source>
</reference>
<keyword evidence="3" id="KW-0347">Helicase</keyword>
<dbReference type="CDD" id="cd17926">
    <property type="entry name" value="DEXHc_RE"/>
    <property type="match status" value="1"/>
</dbReference>
<dbReference type="RefSeq" id="WP_062124570.1">
    <property type="nucleotide sequence ID" value="NZ_BAZW01000015.1"/>
</dbReference>
<dbReference type="STRING" id="1236989.JCM15548_12164"/>